<dbReference type="eggNOG" id="arCOG01741">
    <property type="taxonomic scope" value="Archaea"/>
</dbReference>
<evidence type="ECO:0000313" key="12">
    <source>
        <dbReference type="Proteomes" id="UP000003980"/>
    </source>
</evidence>
<name>H2C8R4_9CREN</name>
<dbReference type="InterPro" id="IPR005142">
    <property type="entry name" value="eRF1_3"/>
</dbReference>
<dbReference type="Pfam" id="PF26356">
    <property type="entry name" value="Pelota_N"/>
    <property type="match status" value="1"/>
</dbReference>
<dbReference type="Pfam" id="PF03465">
    <property type="entry name" value="eRF1_3"/>
    <property type="match status" value="1"/>
</dbReference>
<dbReference type="InterPro" id="IPR038069">
    <property type="entry name" value="Pelota/DOM34_N"/>
</dbReference>
<dbReference type="Gene3D" id="3.30.1330.30">
    <property type="match status" value="1"/>
</dbReference>
<dbReference type="NCBIfam" id="TIGR00111">
    <property type="entry name" value="pelota"/>
    <property type="match status" value="1"/>
</dbReference>
<evidence type="ECO:0000256" key="5">
    <source>
        <dbReference type="ARBA" id="ARBA00022722"/>
    </source>
</evidence>
<dbReference type="HOGENOM" id="CLU_023334_0_0_2"/>
<evidence type="ECO:0000256" key="3">
    <source>
        <dbReference type="ARBA" id="ARBA00009504"/>
    </source>
</evidence>
<dbReference type="SUPFAM" id="SSF55315">
    <property type="entry name" value="L30e-like"/>
    <property type="match status" value="1"/>
</dbReference>
<evidence type="ECO:0000256" key="7">
    <source>
        <dbReference type="ARBA" id="ARBA00022759"/>
    </source>
</evidence>
<evidence type="ECO:0000256" key="4">
    <source>
        <dbReference type="ARBA" id="ARBA00022490"/>
    </source>
</evidence>
<dbReference type="SUPFAM" id="SSF53137">
    <property type="entry name" value="Translational machinery components"/>
    <property type="match status" value="1"/>
</dbReference>
<keyword evidence="8 9" id="KW-0378">Hydrolase</keyword>
<dbReference type="GO" id="GO:0032790">
    <property type="term" value="P:ribosome disassembly"/>
    <property type="evidence" value="ECO:0007669"/>
    <property type="project" value="TreeGrafter"/>
</dbReference>
<evidence type="ECO:0000313" key="11">
    <source>
        <dbReference type="EMBL" id="EHP68540.1"/>
    </source>
</evidence>
<dbReference type="PANTHER" id="PTHR10853">
    <property type="entry name" value="PELOTA"/>
    <property type="match status" value="1"/>
</dbReference>
<dbReference type="GO" id="GO:0004519">
    <property type="term" value="F:endonuclease activity"/>
    <property type="evidence" value="ECO:0007669"/>
    <property type="project" value="UniProtKB-UniRule"/>
</dbReference>
<dbReference type="EC" id="3.1.-.-" evidence="9"/>
<reference evidence="11 12" key="1">
    <citation type="submission" date="2012-01" db="EMBL/GenBank/DDBJ databases">
        <title>Improved High-Quality Draft sequence of Metallosphaera yellowstonensis MK1.</title>
        <authorList>
            <consortium name="US DOE Joint Genome Institute"/>
            <person name="Lucas S."/>
            <person name="Han J."/>
            <person name="Cheng J.-F."/>
            <person name="Goodwin L."/>
            <person name="Pitluck S."/>
            <person name="Peters L."/>
            <person name="Teshima H."/>
            <person name="Detter J.C."/>
            <person name="Han C."/>
            <person name="Tapia R."/>
            <person name="Land M."/>
            <person name="Hauser L."/>
            <person name="Kyrpides N."/>
            <person name="Kozubal M."/>
            <person name="Macur R.E."/>
            <person name="Jay Z."/>
            <person name="Inskeep W."/>
            <person name="Woyke T."/>
        </authorList>
    </citation>
    <scope>NUCLEOTIDE SEQUENCE [LARGE SCALE GENOMIC DNA]</scope>
    <source>
        <strain evidence="11 12">MK1</strain>
    </source>
</reference>
<accession>H2C8R4</accession>
<dbReference type="GO" id="GO:0005737">
    <property type="term" value="C:cytoplasm"/>
    <property type="evidence" value="ECO:0007669"/>
    <property type="project" value="UniProtKB-SubCell"/>
</dbReference>
<evidence type="ECO:0000256" key="8">
    <source>
        <dbReference type="ARBA" id="ARBA00022801"/>
    </source>
</evidence>
<dbReference type="STRING" id="671065.MetMK1DRAFT_00029810"/>
<dbReference type="RefSeq" id="WP_009075069.1">
    <property type="nucleotide sequence ID" value="NZ_JH597770.1"/>
</dbReference>
<keyword evidence="5 9" id="KW-0540">Nuclease</keyword>
<dbReference type="GO" id="GO:0046872">
    <property type="term" value="F:metal ion binding"/>
    <property type="evidence" value="ECO:0007669"/>
    <property type="project" value="UniProtKB-UniRule"/>
</dbReference>
<keyword evidence="6 9" id="KW-0479">Metal-binding</keyword>
<comment type="subunit">
    <text evidence="9">Monomer.</text>
</comment>
<dbReference type="InterPro" id="IPR058547">
    <property type="entry name" value="Pelota_N"/>
</dbReference>
<dbReference type="GO" id="GO:0070651">
    <property type="term" value="P:nonfunctional rRNA decay"/>
    <property type="evidence" value="ECO:0007669"/>
    <property type="project" value="TreeGrafter"/>
</dbReference>
<evidence type="ECO:0000256" key="2">
    <source>
        <dbReference type="ARBA" id="ARBA00004496"/>
    </source>
</evidence>
<comment type="subcellular location">
    <subcellularLocation>
        <location evidence="2 9">Cytoplasm</location>
    </subcellularLocation>
</comment>
<feature type="domain" description="eRF1/Pelota-like N-terminal" evidence="10">
    <location>
        <begin position="1"/>
        <end position="122"/>
    </location>
</feature>
<keyword evidence="12" id="KW-1185">Reference proteome</keyword>
<evidence type="ECO:0000259" key="10">
    <source>
        <dbReference type="SMART" id="SM01194"/>
    </source>
</evidence>
<comment type="domain">
    <text evidence="9">The N-terminal domain has the RNA-binding Sm fold. It harbors the endoribonuclease activity.</text>
</comment>
<evidence type="ECO:0000256" key="1">
    <source>
        <dbReference type="ARBA" id="ARBA00001968"/>
    </source>
</evidence>
<evidence type="ECO:0000256" key="9">
    <source>
        <dbReference type="HAMAP-Rule" id="MF_01853"/>
    </source>
</evidence>
<dbReference type="GO" id="GO:0070481">
    <property type="term" value="P:nuclear-transcribed mRNA catabolic process, non-stop decay"/>
    <property type="evidence" value="ECO:0007669"/>
    <property type="project" value="InterPro"/>
</dbReference>
<comment type="cofactor">
    <cofactor evidence="1 9">
        <name>a divalent metal cation</name>
        <dbReference type="ChEBI" id="CHEBI:60240"/>
    </cofactor>
</comment>
<gene>
    <name evidence="9" type="primary">pelA</name>
    <name evidence="11" type="ORF">MetMK1DRAFT_00029810</name>
</gene>
<dbReference type="GO" id="GO:0016787">
    <property type="term" value="F:hydrolase activity"/>
    <property type="evidence" value="ECO:0007669"/>
    <property type="project" value="UniProtKB-KW"/>
</dbReference>
<dbReference type="InterPro" id="IPR023521">
    <property type="entry name" value="Pelota_arc"/>
</dbReference>
<dbReference type="AlphaFoldDB" id="H2C8R4"/>
<dbReference type="GO" id="GO:0070966">
    <property type="term" value="P:nuclear-transcribed mRNA catabolic process, no-go decay"/>
    <property type="evidence" value="ECO:0007669"/>
    <property type="project" value="InterPro"/>
</dbReference>
<comment type="function">
    <text evidence="9">May function in recognizing stalled ribosomes, interact with stem-loop structures in stalled mRNA molecules, and effect endonucleolytic cleavage of the mRNA. May play a role in the release non-functional ribosomes and degradation of damaged mRNAs. Has endoribonuclease activity.</text>
</comment>
<dbReference type="Gene3D" id="3.30.420.60">
    <property type="entry name" value="eRF1 domain 2"/>
    <property type="match status" value="1"/>
</dbReference>
<dbReference type="InterPro" id="IPR029064">
    <property type="entry name" value="Ribosomal_eL30-like_sf"/>
</dbReference>
<organism evidence="11 12">
    <name type="scientific">Metallosphaera yellowstonensis MK1</name>
    <dbReference type="NCBI Taxonomy" id="671065"/>
    <lineage>
        <taxon>Archaea</taxon>
        <taxon>Thermoproteota</taxon>
        <taxon>Thermoprotei</taxon>
        <taxon>Sulfolobales</taxon>
        <taxon>Sulfolobaceae</taxon>
        <taxon>Metallosphaera</taxon>
    </lineage>
</organism>
<protein>
    <recommendedName>
        <fullName evidence="9">Protein pelota homolog</fullName>
        <ecNumber evidence="9">3.1.-.-</ecNumber>
    </recommendedName>
</protein>
<dbReference type="EMBL" id="JH597770">
    <property type="protein sequence ID" value="EHP68540.1"/>
    <property type="molecule type" value="Genomic_DNA"/>
</dbReference>
<evidence type="ECO:0000256" key="6">
    <source>
        <dbReference type="ARBA" id="ARBA00022723"/>
    </source>
</evidence>
<keyword evidence="7 9" id="KW-0255">Endonuclease</keyword>
<comment type="similarity">
    <text evidence="3 9">Belongs to the eukaryotic release factor 1 family. Pelota subfamily.</text>
</comment>
<dbReference type="InterPro" id="IPR004405">
    <property type="entry name" value="TF_pelota"/>
</dbReference>
<dbReference type="HAMAP" id="MF_01853">
    <property type="entry name" value="PelO"/>
    <property type="match status" value="1"/>
</dbReference>
<dbReference type="GO" id="GO:0071025">
    <property type="term" value="P:RNA surveillance"/>
    <property type="evidence" value="ECO:0007669"/>
    <property type="project" value="InterPro"/>
</dbReference>
<dbReference type="SMART" id="SM01194">
    <property type="entry name" value="eRF1_1"/>
    <property type="match status" value="1"/>
</dbReference>
<dbReference type="SUPFAM" id="SSF159065">
    <property type="entry name" value="Dom34/Pelota N-terminal domain-like"/>
    <property type="match status" value="1"/>
</dbReference>
<dbReference type="Proteomes" id="UP000003980">
    <property type="component" value="Unassembled WGS sequence"/>
</dbReference>
<dbReference type="InterPro" id="IPR042226">
    <property type="entry name" value="eFR1_2_sf"/>
</dbReference>
<dbReference type="OrthoDB" id="31300at2157"/>
<dbReference type="Gene3D" id="2.30.30.870">
    <property type="entry name" value="Pelota, domain A"/>
    <property type="match status" value="1"/>
</dbReference>
<dbReference type="PANTHER" id="PTHR10853:SF0">
    <property type="entry name" value="PROTEIN PELOTA HOMOLOG"/>
    <property type="match status" value="1"/>
</dbReference>
<dbReference type="InterPro" id="IPR005140">
    <property type="entry name" value="eRF1_Pelota-like_N"/>
</dbReference>
<proteinExistence type="inferred from homology"/>
<keyword evidence="4 9" id="KW-0963">Cytoplasm</keyword>
<sequence length="339" mass="38629">MRVLEYDERRNYLRLYVEDEDDLWLLHTILTKGDVVIARTTRDVSMGNESRRIPMTIQLRVEFTEFQSYTGRLRIHGIVEDAPEKFGIKGSHHTINLDLGEEIVIVKPWTKAQLERIEREARKRSKNMIVLVDQDELLIAIPMEQGIKILVERALQGINEQTESLEDVAKDVAEEITQFANQYQPEALILAGPGPFKEIVKDMLRVKARIYVDSVSTASRAGLAEILKRDIIDQVMRDYSISKSTKQLERALGLMARDSGLVVYGLEETREASTYGAVETLLVSEDLITDDEKRSVIEEVMNLVESKGGNVMIVPKDSPVYHQLKALSGIIGILRFRYK</sequence>